<keyword evidence="5" id="KW-1185">Reference proteome</keyword>
<keyword evidence="1 3" id="KW-0853">WD repeat</keyword>
<protein>
    <submittedName>
        <fullName evidence="4">Uncharacterized protein</fullName>
    </submittedName>
</protein>
<reference evidence="4 5" key="1">
    <citation type="submission" date="2022-05" db="EMBL/GenBank/DDBJ databases">
        <authorList>
            <consortium name="Genoscope - CEA"/>
            <person name="William W."/>
        </authorList>
    </citation>
    <scope>NUCLEOTIDE SEQUENCE [LARGE SCALE GENOMIC DNA]</scope>
</reference>
<dbReference type="InterPro" id="IPR019775">
    <property type="entry name" value="WD40_repeat_CS"/>
</dbReference>
<dbReference type="Pfam" id="PF00400">
    <property type="entry name" value="WD40"/>
    <property type="match status" value="4"/>
</dbReference>
<name>A0AAU9VW15_9CNID</name>
<dbReference type="PROSITE" id="PS00678">
    <property type="entry name" value="WD_REPEATS_1"/>
    <property type="match status" value="1"/>
</dbReference>
<feature type="repeat" description="WD" evidence="3">
    <location>
        <begin position="13"/>
        <end position="54"/>
    </location>
</feature>
<dbReference type="EMBL" id="CALNXJ010000005">
    <property type="protein sequence ID" value="CAH3039650.1"/>
    <property type="molecule type" value="Genomic_DNA"/>
</dbReference>
<evidence type="ECO:0000313" key="4">
    <source>
        <dbReference type="EMBL" id="CAH3039650.1"/>
    </source>
</evidence>
<dbReference type="InterPro" id="IPR020472">
    <property type="entry name" value="WD40_PAC1"/>
</dbReference>
<dbReference type="AlphaFoldDB" id="A0AAU9VW15"/>
<proteinExistence type="predicted"/>
<organism evidence="4 5">
    <name type="scientific">Pocillopora meandrina</name>
    <dbReference type="NCBI Taxonomy" id="46732"/>
    <lineage>
        <taxon>Eukaryota</taxon>
        <taxon>Metazoa</taxon>
        <taxon>Cnidaria</taxon>
        <taxon>Anthozoa</taxon>
        <taxon>Hexacorallia</taxon>
        <taxon>Scleractinia</taxon>
        <taxon>Astrocoeniina</taxon>
        <taxon>Pocilloporidae</taxon>
        <taxon>Pocillopora</taxon>
    </lineage>
</organism>
<dbReference type="Gene3D" id="2.130.10.10">
    <property type="entry name" value="YVTN repeat-like/Quinoprotein amine dehydrogenase"/>
    <property type="match status" value="1"/>
</dbReference>
<sequence>MAVLSSGTCLKTLVGHSGAVTAVLFSRDGTLVISCSYDSKCCVWDVLSGCCLKSISVSQQSHLPISHATMSPNGKYLLMSTLDSTLTMWDYKIGQGRIIKTYQGHLNKDYCVMSCLSTVNGKWVLSGSEDNQLYMWELNSCQIVGKLSGHTKPVLSCDAHPSDQVIVSGSLDKSIKLWRWSSDEQGVL</sequence>
<dbReference type="Proteomes" id="UP001159428">
    <property type="component" value="Unassembled WGS sequence"/>
</dbReference>
<dbReference type="PROSITE" id="PS50082">
    <property type="entry name" value="WD_REPEATS_2"/>
    <property type="match status" value="2"/>
</dbReference>
<dbReference type="InterPro" id="IPR001680">
    <property type="entry name" value="WD40_rpt"/>
</dbReference>
<accession>A0AAU9VW15</accession>
<keyword evidence="2" id="KW-0677">Repeat</keyword>
<dbReference type="SUPFAM" id="SSF50978">
    <property type="entry name" value="WD40 repeat-like"/>
    <property type="match status" value="1"/>
</dbReference>
<evidence type="ECO:0000256" key="2">
    <source>
        <dbReference type="ARBA" id="ARBA00022737"/>
    </source>
</evidence>
<evidence type="ECO:0000256" key="3">
    <source>
        <dbReference type="PROSITE-ProRule" id="PRU00221"/>
    </source>
</evidence>
<dbReference type="InterPro" id="IPR036322">
    <property type="entry name" value="WD40_repeat_dom_sf"/>
</dbReference>
<dbReference type="PANTHER" id="PTHR19848">
    <property type="entry name" value="WD40 REPEAT PROTEIN"/>
    <property type="match status" value="1"/>
</dbReference>
<evidence type="ECO:0000313" key="5">
    <source>
        <dbReference type="Proteomes" id="UP001159428"/>
    </source>
</evidence>
<gene>
    <name evidence="4" type="ORF">PMEA_00026257</name>
</gene>
<feature type="repeat" description="WD" evidence="3">
    <location>
        <begin position="147"/>
        <end position="178"/>
    </location>
</feature>
<dbReference type="PANTHER" id="PTHR19848:SF8">
    <property type="entry name" value="F-BOX AND WD REPEAT DOMAIN CONTAINING 7"/>
    <property type="match status" value="1"/>
</dbReference>
<dbReference type="SMART" id="SM00320">
    <property type="entry name" value="WD40"/>
    <property type="match status" value="4"/>
</dbReference>
<dbReference type="PROSITE" id="PS50294">
    <property type="entry name" value="WD_REPEATS_REGION"/>
    <property type="match status" value="2"/>
</dbReference>
<evidence type="ECO:0000256" key="1">
    <source>
        <dbReference type="ARBA" id="ARBA00022574"/>
    </source>
</evidence>
<dbReference type="InterPro" id="IPR015943">
    <property type="entry name" value="WD40/YVTN_repeat-like_dom_sf"/>
</dbReference>
<comment type="caution">
    <text evidence="4">The sequence shown here is derived from an EMBL/GenBank/DDBJ whole genome shotgun (WGS) entry which is preliminary data.</text>
</comment>
<dbReference type="PRINTS" id="PR00320">
    <property type="entry name" value="GPROTEINBRPT"/>
</dbReference>